<proteinExistence type="predicted"/>
<sequence>MENNALIIVTAFIEAVKVFDFEKVATLLHPKIRWEQPGDNRFSGVKNSIEEVFGMCGGMFEVSEKTLALAEVKSYAVNGNEVAVCLVWKAKKGNEQLDVINVDVYTVEEGKITAAKVFTADEQQENTFWGN</sequence>
<dbReference type="Pfam" id="PF12680">
    <property type="entry name" value="SnoaL_2"/>
    <property type="match status" value="1"/>
</dbReference>
<dbReference type="EMBL" id="FRBL01000012">
    <property type="protein sequence ID" value="SHM84564.1"/>
    <property type="molecule type" value="Genomic_DNA"/>
</dbReference>
<accession>A0A1M7M1Q2</accession>
<dbReference type="SUPFAM" id="SSF54427">
    <property type="entry name" value="NTF2-like"/>
    <property type="match status" value="1"/>
</dbReference>
<dbReference type="InterPro" id="IPR037401">
    <property type="entry name" value="SnoaL-like"/>
</dbReference>
<gene>
    <name evidence="2" type="ORF">SAMN05444266_11221</name>
</gene>
<feature type="domain" description="SnoaL-like" evidence="1">
    <location>
        <begin position="9"/>
        <end position="114"/>
    </location>
</feature>
<protein>
    <recommendedName>
        <fullName evidence="1">SnoaL-like domain-containing protein</fullName>
    </recommendedName>
</protein>
<dbReference type="RefSeq" id="WP_073086959.1">
    <property type="nucleotide sequence ID" value="NZ_FRBL01000012.1"/>
</dbReference>
<dbReference type="STRING" id="1419482.SAMN05444266_11221"/>
<dbReference type="Gene3D" id="3.10.450.50">
    <property type="match status" value="1"/>
</dbReference>
<evidence type="ECO:0000313" key="3">
    <source>
        <dbReference type="Proteomes" id="UP000184420"/>
    </source>
</evidence>
<dbReference type="InterPro" id="IPR032710">
    <property type="entry name" value="NTF2-like_dom_sf"/>
</dbReference>
<reference evidence="2 3" key="1">
    <citation type="submission" date="2016-11" db="EMBL/GenBank/DDBJ databases">
        <authorList>
            <person name="Jaros S."/>
            <person name="Januszkiewicz K."/>
            <person name="Wedrychowicz H."/>
        </authorList>
    </citation>
    <scope>NUCLEOTIDE SEQUENCE [LARGE SCALE GENOMIC DNA]</scope>
    <source>
        <strain evidence="2 3">DSM 27406</strain>
    </source>
</reference>
<dbReference type="OrthoDB" id="7859473at2"/>
<evidence type="ECO:0000313" key="2">
    <source>
        <dbReference type="EMBL" id="SHM84564.1"/>
    </source>
</evidence>
<keyword evidence="3" id="KW-1185">Reference proteome</keyword>
<evidence type="ECO:0000259" key="1">
    <source>
        <dbReference type="Pfam" id="PF12680"/>
    </source>
</evidence>
<dbReference type="AlphaFoldDB" id="A0A1M7M1Q2"/>
<name>A0A1M7M1Q2_9BACT</name>
<dbReference type="Proteomes" id="UP000184420">
    <property type="component" value="Unassembled WGS sequence"/>
</dbReference>
<organism evidence="2 3">
    <name type="scientific">Chitinophaga jiangningensis</name>
    <dbReference type="NCBI Taxonomy" id="1419482"/>
    <lineage>
        <taxon>Bacteria</taxon>
        <taxon>Pseudomonadati</taxon>
        <taxon>Bacteroidota</taxon>
        <taxon>Chitinophagia</taxon>
        <taxon>Chitinophagales</taxon>
        <taxon>Chitinophagaceae</taxon>
        <taxon>Chitinophaga</taxon>
    </lineage>
</organism>